<accession>A0A4R0NB55</accession>
<dbReference type="AlphaFoldDB" id="A0A4R0NB55"/>
<comment type="caution">
    <text evidence="1">The sequence shown here is derived from an EMBL/GenBank/DDBJ whole genome shotgun (WGS) entry which is preliminary data.</text>
</comment>
<evidence type="ECO:0000313" key="2">
    <source>
        <dbReference type="Proteomes" id="UP000291485"/>
    </source>
</evidence>
<dbReference type="RefSeq" id="WP_131562967.1">
    <property type="nucleotide sequence ID" value="NZ_SJSN01000035.1"/>
</dbReference>
<name>A0A4R0NB55_9SPHI</name>
<evidence type="ECO:0000313" key="1">
    <source>
        <dbReference type="EMBL" id="TCC97490.1"/>
    </source>
</evidence>
<protein>
    <submittedName>
        <fullName evidence="1">Uncharacterized protein</fullName>
    </submittedName>
</protein>
<dbReference type="EMBL" id="SJSN01000035">
    <property type="protein sequence ID" value="TCC97490.1"/>
    <property type="molecule type" value="Genomic_DNA"/>
</dbReference>
<dbReference type="Proteomes" id="UP000291485">
    <property type="component" value="Unassembled WGS sequence"/>
</dbReference>
<proteinExistence type="predicted"/>
<reference evidence="1 2" key="1">
    <citation type="submission" date="2019-02" db="EMBL/GenBank/DDBJ databases">
        <title>Pedobacter sp. RP-3-11 sp. nov., isolated from Arctic soil.</title>
        <authorList>
            <person name="Dahal R.H."/>
        </authorList>
    </citation>
    <scope>NUCLEOTIDE SEQUENCE [LARGE SCALE GENOMIC DNA]</scope>
    <source>
        <strain evidence="1 2">RP-3-11</strain>
    </source>
</reference>
<gene>
    <name evidence="1" type="ORF">EZ449_21975</name>
</gene>
<organism evidence="1 2">
    <name type="scientific">Pedobacter frigidisoli</name>
    <dbReference type="NCBI Taxonomy" id="2530455"/>
    <lineage>
        <taxon>Bacteria</taxon>
        <taxon>Pseudomonadati</taxon>
        <taxon>Bacteroidota</taxon>
        <taxon>Sphingobacteriia</taxon>
        <taxon>Sphingobacteriales</taxon>
        <taxon>Sphingobacteriaceae</taxon>
        <taxon>Pedobacter</taxon>
    </lineage>
</organism>
<sequence>MTLKITLTALITISTFNVKAQIEFPVYKPLPPVQRIPPPQVPVDDRYRMPQTQTIYVTPQPNENKNEREADARSIELDKVEGFNGFKLGASLLLTLGTGVKRTDDLPGYPNLTRLKVLNTEEYDLYGEPIKNVVLEFLDDKLVSVMLELMSYNPDTNDKIRIALLEELSSSYGEWNVIRPKVADAKQNVSSLGFIFASHRGLMFKRFNTLKDMKSKKPIRRGEVIRIFNEEFTPVIEPYFKSTL</sequence>
<keyword evidence="2" id="KW-1185">Reference proteome</keyword>